<evidence type="ECO:0000256" key="3">
    <source>
        <dbReference type="ARBA" id="ARBA00022801"/>
    </source>
</evidence>
<protein>
    <recommendedName>
        <fullName evidence="6">Dynamin N-terminal domain-containing protein</fullName>
    </recommendedName>
</protein>
<dbReference type="EMBL" id="CP020563">
    <property type="protein sequence ID" value="ARF74873.1"/>
    <property type="molecule type" value="Genomic_DNA"/>
</dbReference>
<dbReference type="RefSeq" id="WP_084748926.1">
    <property type="nucleotide sequence ID" value="NZ_CP020563.1"/>
</dbReference>
<proteinExistence type="predicted"/>
<dbReference type="Pfam" id="PF00350">
    <property type="entry name" value="Dynamin_N"/>
    <property type="match status" value="1"/>
</dbReference>
<evidence type="ECO:0000313" key="8">
    <source>
        <dbReference type="Proteomes" id="UP000192251"/>
    </source>
</evidence>
<dbReference type="Proteomes" id="UP000192251">
    <property type="component" value="Chromosome"/>
</dbReference>
<keyword evidence="3" id="KW-0378">Hydrolase</keyword>
<dbReference type="InterPro" id="IPR027094">
    <property type="entry name" value="Mitofusin_fam"/>
</dbReference>
<dbReference type="InterPro" id="IPR045063">
    <property type="entry name" value="Dynamin_N"/>
</dbReference>
<dbReference type="PANTHER" id="PTHR10465:SF0">
    <property type="entry name" value="SARCALUMENIN"/>
    <property type="match status" value="1"/>
</dbReference>
<dbReference type="SUPFAM" id="SSF52540">
    <property type="entry name" value="P-loop containing nucleoside triphosphate hydrolases"/>
    <property type="match status" value="1"/>
</dbReference>
<dbReference type="PANTHER" id="PTHR10465">
    <property type="entry name" value="TRANSMEMBRANE GTPASE FZO1"/>
    <property type="match status" value="1"/>
</dbReference>
<evidence type="ECO:0000256" key="4">
    <source>
        <dbReference type="ARBA" id="ARBA00023134"/>
    </source>
</evidence>
<keyword evidence="5" id="KW-0472">Membrane</keyword>
<name>A0ABC8BX54_9ACTN</name>
<evidence type="ECO:0000256" key="2">
    <source>
        <dbReference type="ARBA" id="ARBA00022741"/>
    </source>
</evidence>
<dbReference type="AlphaFoldDB" id="A0ABC8BX54"/>
<dbReference type="GO" id="GO:0016020">
    <property type="term" value="C:membrane"/>
    <property type="evidence" value="ECO:0007669"/>
    <property type="project" value="UniProtKB-SubCell"/>
</dbReference>
<dbReference type="GO" id="GO:0016787">
    <property type="term" value="F:hydrolase activity"/>
    <property type="evidence" value="ECO:0007669"/>
    <property type="project" value="UniProtKB-KW"/>
</dbReference>
<sequence>MTRPDEAPVVRLAALCASIGPRLPEPAATAVASVAARLAEPALRVAVGGRLNAGKSTLVNALLGQSLAATGATECTRLVTWYRSGPRNRVLVRRRDGSAHQVPGAAGGGVPQGPGALGADAGEIAELVVEAPNQALDRSYRLVDTPGMDSLSGLDDLSLAALDRSDALLYVMPHPGEGDAEALEALRRQSGRGVTAARALGVLSRIDELGRGTGDPGPQADRLCTTYARRLTGLVADVVPIAGLLAQTSRCERFTDRDTASVALLAAMPPARLERVLYSADAFLSWPDGPLGSEERRRLLSLLGRYGILVAARRYDGGSTRALLAELRRCSGFDALEERVRREFVDRADHLRAATALRALTAVAHGLGSGGAGDELRAGLALARRHPVLRQAALSAALADLAAGRLILDEDRAGALELLTRGRTAAECLGLPAAAPATETAARAAAEAGRWRTYETAPRRTTREHARTARALCEALHFAARSKR</sequence>
<evidence type="ECO:0000259" key="6">
    <source>
        <dbReference type="Pfam" id="PF00350"/>
    </source>
</evidence>
<dbReference type="GO" id="GO:0005525">
    <property type="term" value="F:GTP binding"/>
    <property type="evidence" value="ECO:0007669"/>
    <property type="project" value="UniProtKB-KW"/>
</dbReference>
<evidence type="ECO:0000256" key="5">
    <source>
        <dbReference type="ARBA" id="ARBA00023136"/>
    </source>
</evidence>
<accession>A0ABC8BX54</accession>
<dbReference type="Gene3D" id="3.40.50.300">
    <property type="entry name" value="P-loop containing nucleotide triphosphate hydrolases"/>
    <property type="match status" value="1"/>
</dbReference>
<dbReference type="KEGG" id="kab:B7C62_23545"/>
<keyword evidence="8" id="KW-1185">Reference proteome</keyword>
<gene>
    <name evidence="7" type="ORF">B7C62_23545</name>
</gene>
<feature type="domain" description="Dynamin N-terminal" evidence="6">
    <location>
        <begin position="45"/>
        <end position="175"/>
    </location>
</feature>
<keyword evidence="2" id="KW-0547">Nucleotide-binding</keyword>
<evidence type="ECO:0000256" key="1">
    <source>
        <dbReference type="ARBA" id="ARBA00004370"/>
    </source>
</evidence>
<evidence type="ECO:0000313" key="7">
    <source>
        <dbReference type="EMBL" id="ARF74873.1"/>
    </source>
</evidence>
<organism evidence="7 8">
    <name type="scientific">Kitasatospora albolonga</name>
    <dbReference type="NCBI Taxonomy" id="68173"/>
    <lineage>
        <taxon>Bacteria</taxon>
        <taxon>Bacillati</taxon>
        <taxon>Actinomycetota</taxon>
        <taxon>Actinomycetes</taxon>
        <taxon>Kitasatosporales</taxon>
        <taxon>Streptomycetaceae</taxon>
        <taxon>Kitasatospora</taxon>
    </lineage>
</organism>
<comment type="subcellular location">
    <subcellularLocation>
        <location evidence="1">Membrane</location>
    </subcellularLocation>
</comment>
<keyword evidence="4" id="KW-0342">GTP-binding</keyword>
<reference evidence="7 8" key="1">
    <citation type="submission" date="2017-04" db="EMBL/GenBank/DDBJ databases">
        <title>The complete genome sequence of Streptomyces albolongus YIM 101047, the producer of novel bafilomycins and novel odoriferous sesquiterpenoids.</title>
        <authorList>
            <person name="Yin M."/>
            <person name="Jiang Y."/>
        </authorList>
    </citation>
    <scope>NUCLEOTIDE SEQUENCE [LARGE SCALE GENOMIC DNA]</scope>
    <source>
        <strain evidence="7 8">YIM 101047</strain>
    </source>
</reference>
<dbReference type="InterPro" id="IPR027417">
    <property type="entry name" value="P-loop_NTPase"/>
</dbReference>